<dbReference type="InterPro" id="IPR000089">
    <property type="entry name" value="Biotin_lipoyl"/>
</dbReference>
<comment type="caution">
    <text evidence="14">The sequence shown here is derived from an EMBL/GenBank/DDBJ whole genome shotgun (WGS) entry which is preliminary data.</text>
</comment>
<dbReference type="PANTHER" id="PTHR43416:SF5">
    <property type="entry name" value="DIHYDROLIPOYLLYSINE-RESIDUE SUCCINYLTRANSFERASE COMPONENT OF 2-OXOGLUTARATE DEHYDROGENASE COMPLEX, MITOCHONDRIAL"/>
    <property type="match status" value="1"/>
</dbReference>
<dbReference type="InterPro" id="IPR036625">
    <property type="entry name" value="E3-bd_dom_sf"/>
</dbReference>
<dbReference type="Gene3D" id="2.40.50.100">
    <property type="match status" value="1"/>
</dbReference>
<comment type="similarity">
    <text evidence="3 11">Belongs to the 2-oxoacid dehydrogenase family.</text>
</comment>
<dbReference type="Pfam" id="PF00198">
    <property type="entry name" value="2-oxoacid_dh"/>
    <property type="match status" value="1"/>
</dbReference>
<protein>
    <recommendedName>
        <fullName evidence="5 11">Dihydrolipoyllysine-residue succinyltransferase component of 2-oxoglutarate dehydrogenase complex</fullName>
        <ecNumber evidence="4 11">2.3.1.61</ecNumber>
    </recommendedName>
    <alternativeName>
        <fullName evidence="11">2-oxoglutarate dehydrogenase complex component E2</fullName>
    </alternativeName>
</protein>
<evidence type="ECO:0000256" key="11">
    <source>
        <dbReference type="RuleBase" id="RU361138"/>
    </source>
</evidence>
<dbReference type="Pfam" id="PF00364">
    <property type="entry name" value="Biotin_lipoyl"/>
    <property type="match status" value="1"/>
</dbReference>
<proteinExistence type="inferred from homology"/>
<evidence type="ECO:0000259" key="13">
    <source>
        <dbReference type="PROSITE" id="PS51826"/>
    </source>
</evidence>
<dbReference type="CDD" id="cd06849">
    <property type="entry name" value="lipoyl_domain"/>
    <property type="match status" value="1"/>
</dbReference>
<dbReference type="GO" id="GO:0004149">
    <property type="term" value="F:dihydrolipoyllysine-residue succinyltransferase activity"/>
    <property type="evidence" value="ECO:0007669"/>
    <property type="project" value="UniProtKB-EC"/>
</dbReference>
<evidence type="ECO:0000256" key="9">
    <source>
        <dbReference type="ARBA" id="ARBA00023315"/>
    </source>
</evidence>
<gene>
    <name evidence="14" type="primary">sucB</name>
    <name evidence="14" type="ORF">RPATATE_1452</name>
</gene>
<organism evidence="14 15">
    <name type="scientific">Rickettsia parkeri str. Tate's Hell</name>
    <dbReference type="NCBI Taxonomy" id="1359189"/>
    <lineage>
        <taxon>Bacteria</taxon>
        <taxon>Pseudomonadati</taxon>
        <taxon>Pseudomonadota</taxon>
        <taxon>Alphaproteobacteria</taxon>
        <taxon>Rickettsiales</taxon>
        <taxon>Rickettsiaceae</taxon>
        <taxon>Rickettsieae</taxon>
        <taxon>Rickettsia</taxon>
        <taxon>spotted fever group</taxon>
    </lineage>
</organism>
<accession>A0ABR5DS80</accession>
<keyword evidence="15" id="KW-1185">Reference proteome</keyword>
<evidence type="ECO:0000256" key="2">
    <source>
        <dbReference type="ARBA" id="ARBA00005145"/>
    </source>
</evidence>
<dbReference type="SUPFAM" id="SSF51230">
    <property type="entry name" value="Single hybrid motif"/>
    <property type="match status" value="1"/>
</dbReference>
<dbReference type="Pfam" id="PF02817">
    <property type="entry name" value="E3_binding"/>
    <property type="match status" value="1"/>
</dbReference>
<keyword evidence="7 11" id="KW-0808">Transferase</keyword>
<dbReference type="InterPro" id="IPR001078">
    <property type="entry name" value="2-oxoacid_DH_actylTfrase"/>
</dbReference>
<comment type="catalytic activity">
    <reaction evidence="10 11">
        <text>N(6)-[(R)-dihydrolipoyl]-L-lysyl-[protein] + succinyl-CoA = N(6)-[(R)-S(8)-succinyldihydrolipoyl]-L-lysyl-[protein] + CoA</text>
        <dbReference type="Rhea" id="RHEA:15213"/>
        <dbReference type="Rhea" id="RHEA-COMP:10475"/>
        <dbReference type="Rhea" id="RHEA-COMP:20092"/>
        <dbReference type="ChEBI" id="CHEBI:57287"/>
        <dbReference type="ChEBI" id="CHEBI:57292"/>
        <dbReference type="ChEBI" id="CHEBI:83100"/>
        <dbReference type="ChEBI" id="CHEBI:83120"/>
        <dbReference type="EC" id="2.3.1.61"/>
    </reaction>
</comment>
<dbReference type="InterPro" id="IPR006255">
    <property type="entry name" value="SucB"/>
</dbReference>
<dbReference type="PROSITE" id="PS51826">
    <property type="entry name" value="PSBD"/>
    <property type="match status" value="1"/>
</dbReference>
<dbReference type="RefSeq" id="WP_014410410.1">
    <property type="nucleotide sequence ID" value="NZ_LAOO01000001.1"/>
</dbReference>
<sequence>MRVKIIVPSLGESITEATIAKWYKKEGDSVKTDELLLEIETEKVTLEINAPCNGTIGKISKTDGANVAVGEEIGEINEGASANTAGTNNEPAKAQAVTQPTSEKPAVANNTLAPSVQKLVTENKLDPNNIKGTGRDGRITKGDVLATINTTTTSAPAISKSNEERVQRVRMSRLRKTIAQRLKDSQNTAAILTTFNEIDMSKVIALRNQYKEEFEKKHAVKLGFMSFFVKATIEALKLIPSVNAEIDGDDLVYKNYYDIGVAVGTEQGLVVPVVRDADKMGFAEVEKTIGILAKQAREGKLSMADLSGGTFSISNGGVYGSLLSTPIINPPQSGILGLHKTEERAVVIDGKIEIRPMMYIALSYDHRIIDGKEGVSFLVKIKQLIENPEKLLLNL</sequence>
<keyword evidence="8 11" id="KW-0450">Lipoyl</keyword>
<comment type="pathway">
    <text evidence="2 11">Amino-acid degradation; L-lysine degradation via saccharopine pathway; glutaryl-CoA from L-lysine: step 6/6.</text>
</comment>
<comment type="function">
    <text evidence="1 11">E2 component of the 2-oxoglutarate dehydrogenase (OGDH) complex which catalyzes the second step in the conversion of 2-oxoglutarate to succinyl-CoA and CO(2).</text>
</comment>
<evidence type="ECO:0000259" key="12">
    <source>
        <dbReference type="PROSITE" id="PS50968"/>
    </source>
</evidence>
<dbReference type="InterPro" id="IPR004167">
    <property type="entry name" value="PSBD"/>
</dbReference>
<reference evidence="14 15" key="1">
    <citation type="submission" date="2015-02" db="EMBL/GenBank/DDBJ databases">
        <title>Genome Sequencing of Rickettsiales.</title>
        <authorList>
            <person name="Daugherty S.C."/>
            <person name="Su Q."/>
            <person name="Abolude K."/>
            <person name="Beier-Sexton M."/>
            <person name="Carlyon J.A."/>
            <person name="Carter R."/>
            <person name="Day N.P."/>
            <person name="Dumler S.J."/>
            <person name="Dyachenko V."/>
            <person name="Godinez A."/>
            <person name="Kurtti T.J."/>
            <person name="Lichay M."/>
            <person name="Mullins K.E."/>
            <person name="Ott S."/>
            <person name="Pappas-Brown V."/>
            <person name="Paris D.H."/>
            <person name="Patel P."/>
            <person name="Richards A.L."/>
            <person name="Sadzewicz L."/>
            <person name="Sears K."/>
            <person name="Seidman D."/>
            <person name="Sengamalay N."/>
            <person name="Stenos J."/>
            <person name="Tallon L.J."/>
            <person name="Vincent G."/>
            <person name="Fraser C.M."/>
            <person name="Munderloh U."/>
            <person name="Dunning-Hotopp J.C."/>
        </authorList>
    </citation>
    <scope>NUCLEOTIDE SEQUENCE [LARGE SCALE GENOMIC DNA]</scope>
    <source>
        <strain evidence="14 15">Tate's Hell</strain>
    </source>
</reference>
<dbReference type="PANTHER" id="PTHR43416">
    <property type="entry name" value="DIHYDROLIPOYLLYSINE-RESIDUE SUCCINYLTRANSFERASE COMPONENT OF 2-OXOGLUTARATE DEHYDROGENASE COMPLEX, MITOCHONDRIAL-RELATED"/>
    <property type="match status" value="1"/>
</dbReference>
<keyword evidence="6 11" id="KW-0816">Tricarboxylic acid cycle</keyword>
<dbReference type="Gene3D" id="3.30.559.10">
    <property type="entry name" value="Chloramphenicol acetyltransferase-like domain"/>
    <property type="match status" value="1"/>
</dbReference>
<dbReference type="Gene3D" id="4.10.320.10">
    <property type="entry name" value="E3-binding domain"/>
    <property type="match status" value="1"/>
</dbReference>
<evidence type="ECO:0000313" key="14">
    <source>
        <dbReference type="EMBL" id="KJW01562.1"/>
    </source>
</evidence>
<dbReference type="InterPro" id="IPR050537">
    <property type="entry name" value="2-oxoacid_dehydrogenase"/>
</dbReference>
<dbReference type="EC" id="2.3.1.61" evidence="4 11"/>
<dbReference type="InterPro" id="IPR003016">
    <property type="entry name" value="2-oxoA_DH_lipoyl-BS"/>
</dbReference>
<evidence type="ECO:0000313" key="15">
    <source>
        <dbReference type="Proteomes" id="UP000035491"/>
    </source>
</evidence>
<comment type="cofactor">
    <cofactor evidence="11">
        <name>(R)-lipoate</name>
        <dbReference type="ChEBI" id="CHEBI:83088"/>
    </cofactor>
    <text evidence="11">Binds 1 lipoyl cofactor covalently.</text>
</comment>
<dbReference type="InterPro" id="IPR023213">
    <property type="entry name" value="CAT-like_dom_sf"/>
</dbReference>
<evidence type="ECO:0000256" key="4">
    <source>
        <dbReference type="ARBA" id="ARBA00012945"/>
    </source>
</evidence>
<dbReference type="NCBIfam" id="TIGR01347">
    <property type="entry name" value="sucB"/>
    <property type="match status" value="1"/>
</dbReference>
<evidence type="ECO:0000256" key="3">
    <source>
        <dbReference type="ARBA" id="ARBA00007317"/>
    </source>
</evidence>
<evidence type="ECO:0000256" key="10">
    <source>
        <dbReference type="ARBA" id="ARBA00052761"/>
    </source>
</evidence>
<keyword evidence="9 11" id="KW-0012">Acyltransferase</keyword>
<feature type="domain" description="Lipoyl-binding" evidence="12">
    <location>
        <begin position="2"/>
        <end position="77"/>
    </location>
</feature>
<dbReference type="SUPFAM" id="SSF52777">
    <property type="entry name" value="CoA-dependent acyltransferases"/>
    <property type="match status" value="1"/>
</dbReference>
<dbReference type="InterPro" id="IPR011053">
    <property type="entry name" value="Single_hybrid_motif"/>
</dbReference>
<dbReference type="SUPFAM" id="SSF47005">
    <property type="entry name" value="Peripheral subunit-binding domain of 2-oxo acid dehydrogenase complex"/>
    <property type="match status" value="1"/>
</dbReference>
<evidence type="ECO:0000256" key="8">
    <source>
        <dbReference type="ARBA" id="ARBA00022823"/>
    </source>
</evidence>
<dbReference type="PROSITE" id="PS00189">
    <property type="entry name" value="LIPOYL"/>
    <property type="match status" value="1"/>
</dbReference>
<dbReference type="Proteomes" id="UP000035491">
    <property type="component" value="Unassembled WGS sequence"/>
</dbReference>
<evidence type="ECO:0000256" key="6">
    <source>
        <dbReference type="ARBA" id="ARBA00022532"/>
    </source>
</evidence>
<dbReference type="PROSITE" id="PS50968">
    <property type="entry name" value="BIOTINYL_LIPOYL"/>
    <property type="match status" value="1"/>
</dbReference>
<evidence type="ECO:0000256" key="1">
    <source>
        <dbReference type="ARBA" id="ARBA00004052"/>
    </source>
</evidence>
<dbReference type="EMBL" id="LAOO01000001">
    <property type="protein sequence ID" value="KJW01562.1"/>
    <property type="molecule type" value="Genomic_DNA"/>
</dbReference>
<feature type="domain" description="Peripheral subunit-binding (PSBD)" evidence="13">
    <location>
        <begin position="111"/>
        <end position="148"/>
    </location>
</feature>
<dbReference type="NCBIfam" id="NF004309">
    <property type="entry name" value="PRK05704.1"/>
    <property type="match status" value="1"/>
</dbReference>
<evidence type="ECO:0000256" key="7">
    <source>
        <dbReference type="ARBA" id="ARBA00022679"/>
    </source>
</evidence>
<evidence type="ECO:0000256" key="5">
    <source>
        <dbReference type="ARBA" id="ARBA00019511"/>
    </source>
</evidence>
<name>A0ABR5DS80_RICPA</name>